<evidence type="ECO:0000313" key="1">
    <source>
        <dbReference type="EMBL" id="CAA2988323.1"/>
    </source>
</evidence>
<dbReference type="Proteomes" id="UP000594638">
    <property type="component" value="Unassembled WGS sequence"/>
</dbReference>
<sequence>MIQEDGIHSLAIACRLLRFIVPFVIPLCNGLAVFRTFAGQIWIFFADQSQFLCDSILEEVAEEPGILGPLRDNCSSKDNAFTSINIEEKNSEEVAKDVNSTVTRSQVRAPKKMVSFNESVEEILPNSSRRIKTPGSSCTLQGQKEGAKPLKSIRKVGSKIFQKEIIICN</sequence>
<proteinExistence type="predicted"/>
<dbReference type="AlphaFoldDB" id="A0A8S0S8C1"/>
<name>A0A8S0S8C1_OLEEU</name>
<dbReference type="OrthoDB" id="1531937at2759"/>
<evidence type="ECO:0000313" key="2">
    <source>
        <dbReference type="Proteomes" id="UP000594638"/>
    </source>
</evidence>
<dbReference type="Gramene" id="OE9A046951T1">
    <property type="protein sequence ID" value="OE9A046951C1"/>
    <property type="gene ID" value="OE9A046951"/>
</dbReference>
<gene>
    <name evidence="1" type="ORF">OLEA9_A046951</name>
</gene>
<comment type="caution">
    <text evidence="1">The sequence shown here is derived from an EMBL/GenBank/DDBJ whole genome shotgun (WGS) entry which is preliminary data.</text>
</comment>
<protein>
    <submittedName>
        <fullName evidence="1">Uncharacterized protein</fullName>
    </submittedName>
</protein>
<reference evidence="1 2" key="1">
    <citation type="submission" date="2019-12" db="EMBL/GenBank/DDBJ databases">
        <authorList>
            <person name="Alioto T."/>
            <person name="Alioto T."/>
            <person name="Gomez Garrido J."/>
        </authorList>
    </citation>
    <scope>NUCLEOTIDE SEQUENCE [LARGE SCALE GENOMIC DNA]</scope>
</reference>
<organism evidence="1 2">
    <name type="scientific">Olea europaea subsp. europaea</name>
    <dbReference type="NCBI Taxonomy" id="158383"/>
    <lineage>
        <taxon>Eukaryota</taxon>
        <taxon>Viridiplantae</taxon>
        <taxon>Streptophyta</taxon>
        <taxon>Embryophyta</taxon>
        <taxon>Tracheophyta</taxon>
        <taxon>Spermatophyta</taxon>
        <taxon>Magnoliopsida</taxon>
        <taxon>eudicotyledons</taxon>
        <taxon>Gunneridae</taxon>
        <taxon>Pentapetalae</taxon>
        <taxon>asterids</taxon>
        <taxon>lamiids</taxon>
        <taxon>Lamiales</taxon>
        <taxon>Oleaceae</taxon>
        <taxon>Oleeae</taxon>
        <taxon>Olea</taxon>
    </lineage>
</organism>
<dbReference type="EMBL" id="CACTIH010003984">
    <property type="protein sequence ID" value="CAA2988323.1"/>
    <property type="molecule type" value="Genomic_DNA"/>
</dbReference>
<accession>A0A8S0S8C1</accession>
<keyword evidence="2" id="KW-1185">Reference proteome</keyword>